<dbReference type="SUPFAM" id="SSF52980">
    <property type="entry name" value="Restriction endonuclease-like"/>
    <property type="match status" value="1"/>
</dbReference>
<keyword evidence="4" id="KW-1185">Reference proteome</keyword>
<dbReference type="PANTHER" id="PTHR34039">
    <property type="entry name" value="UPF0102 PROTEIN YRAN"/>
    <property type="match status" value="1"/>
</dbReference>
<dbReference type="NCBIfam" id="NF009154">
    <property type="entry name" value="PRK12497.3-3"/>
    <property type="match status" value="1"/>
</dbReference>
<sequence>MSHTVPPRDRPGRARIALGAHGEELAARFLAARGFEIVDRNWRCRAGELDLVARDAGTLVGVEVKTRSGSGYGHPLAAITARKALRLRRLLYEWVRAHEEHPERLRLDAVGITLGPGAPRIEHLAGIS</sequence>
<dbReference type="InterPro" id="IPR003509">
    <property type="entry name" value="UPF0102_YraN-like"/>
</dbReference>
<dbReference type="Proteomes" id="UP000831786">
    <property type="component" value="Chromosome"/>
</dbReference>
<dbReference type="RefSeq" id="WP_244689141.1">
    <property type="nucleotide sequence ID" value="NZ_CP095044.1"/>
</dbReference>
<dbReference type="PANTHER" id="PTHR34039:SF1">
    <property type="entry name" value="UPF0102 PROTEIN YRAN"/>
    <property type="match status" value="1"/>
</dbReference>
<dbReference type="HAMAP" id="MF_00048">
    <property type="entry name" value="UPF0102"/>
    <property type="match status" value="1"/>
</dbReference>
<reference evidence="3 4" key="1">
    <citation type="submission" date="2022-04" db="EMBL/GenBank/DDBJ databases">
        <title>Leucobacter sp. isolated from rhizosphere of garlic.</title>
        <authorList>
            <person name="Won M."/>
            <person name="Lee C.-M."/>
            <person name="Woen H.-Y."/>
            <person name="Kwon S.-W."/>
        </authorList>
    </citation>
    <scope>NUCLEOTIDE SEQUENCE [LARGE SCALE GENOMIC DNA]</scope>
    <source>
        <strain evidence="3 4">H21R-40</strain>
    </source>
</reference>
<evidence type="ECO:0000313" key="4">
    <source>
        <dbReference type="Proteomes" id="UP000831786"/>
    </source>
</evidence>
<comment type="similarity">
    <text evidence="1 2">Belongs to the UPF0102 family.</text>
</comment>
<evidence type="ECO:0000256" key="1">
    <source>
        <dbReference type="ARBA" id="ARBA00006738"/>
    </source>
</evidence>
<gene>
    <name evidence="3" type="ORF">MUN78_08630</name>
</gene>
<dbReference type="Gene3D" id="3.40.1350.10">
    <property type="match status" value="1"/>
</dbReference>
<evidence type="ECO:0000313" key="3">
    <source>
        <dbReference type="EMBL" id="UOQ55781.1"/>
    </source>
</evidence>
<dbReference type="NCBIfam" id="NF009150">
    <property type="entry name" value="PRK12497.1-3"/>
    <property type="match status" value="1"/>
</dbReference>
<dbReference type="EMBL" id="CP095045">
    <property type="protein sequence ID" value="UOQ55781.1"/>
    <property type="molecule type" value="Genomic_DNA"/>
</dbReference>
<dbReference type="InterPro" id="IPR011335">
    <property type="entry name" value="Restrct_endonuc-II-like"/>
</dbReference>
<dbReference type="CDD" id="cd20736">
    <property type="entry name" value="PoNe_Nuclease"/>
    <property type="match status" value="1"/>
</dbReference>
<name>A0ABY4FKG3_9MICO</name>
<dbReference type="InterPro" id="IPR011856">
    <property type="entry name" value="tRNA_endonuc-like_dom_sf"/>
</dbReference>
<accession>A0ABY4FKG3</accession>
<protein>
    <recommendedName>
        <fullName evidence="2">UPF0102 protein MUN78_08630</fullName>
    </recommendedName>
</protein>
<proteinExistence type="inferred from homology"/>
<dbReference type="Pfam" id="PF02021">
    <property type="entry name" value="UPF0102"/>
    <property type="match status" value="1"/>
</dbReference>
<evidence type="ECO:0000256" key="2">
    <source>
        <dbReference type="HAMAP-Rule" id="MF_00048"/>
    </source>
</evidence>
<organism evidence="3 4">
    <name type="scientific">Leucobacter allii</name>
    <dbReference type="NCBI Taxonomy" id="2932247"/>
    <lineage>
        <taxon>Bacteria</taxon>
        <taxon>Bacillati</taxon>
        <taxon>Actinomycetota</taxon>
        <taxon>Actinomycetes</taxon>
        <taxon>Micrococcales</taxon>
        <taxon>Microbacteriaceae</taxon>
        <taxon>Leucobacter</taxon>
    </lineage>
</organism>